<name>A0A654FC38_ARATH</name>
<dbReference type="Proteomes" id="UP000426265">
    <property type="component" value="Unassembled WGS sequence"/>
</dbReference>
<reference evidence="2 3" key="1">
    <citation type="submission" date="2019-11" db="EMBL/GenBank/DDBJ databases">
        <authorList>
            <person name="Jiao W.-B."/>
            <person name="Schneeberger K."/>
        </authorList>
    </citation>
    <scope>NUCLEOTIDE SEQUENCE [LARGE SCALE GENOMIC DNA]</scope>
    <source>
        <strain evidence="3">cv. An-1</strain>
    </source>
</reference>
<evidence type="ECO:0000256" key="1">
    <source>
        <dbReference type="SAM" id="MobiDB-lite"/>
    </source>
</evidence>
<organism evidence="2 3">
    <name type="scientific">Arabidopsis thaliana</name>
    <name type="common">Mouse-ear cress</name>
    <dbReference type="NCBI Taxonomy" id="3702"/>
    <lineage>
        <taxon>Eukaryota</taxon>
        <taxon>Viridiplantae</taxon>
        <taxon>Streptophyta</taxon>
        <taxon>Embryophyta</taxon>
        <taxon>Tracheophyta</taxon>
        <taxon>Spermatophyta</taxon>
        <taxon>Magnoliopsida</taxon>
        <taxon>eudicotyledons</taxon>
        <taxon>Gunneridae</taxon>
        <taxon>Pentapetalae</taxon>
        <taxon>rosids</taxon>
        <taxon>malvids</taxon>
        <taxon>Brassicales</taxon>
        <taxon>Brassicaceae</taxon>
        <taxon>Camelineae</taxon>
        <taxon>Arabidopsis</taxon>
    </lineage>
</organism>
<gene>
    <name evidence="2" type="ORF">AN1_LOCUS14531</name>
</gene>
<sequence length="101" mass="11797">MIETGIQCHRKVEVSQVEVKIGREKSQIGDMLRPEVDKEGEGPINMEDNADEKSTAKVVEDDVDRMNENREKRVEGENMKEDERVDEKVDEIIVFFMIMWI</sequence>
<feature type="region of interest" description="Disordered" evidence="1">
    <location>
        <begin position="34"/>
        <end position="57"/>
    </location>
</feature>
<proteinExistence type="predicted"/>
<feature type="region of interest" description="Disordered" evidence="1">
    <location>
        <begin position="64"/>
        <end position="83"/>
    </location>
</feature>
<accession>A0A654FC38</accession>
<protein>
    <submittedName>
        <fullName evidence="2">Uncharacterized protein</fullName>
    </submittedName>
</protein>
<dbReference type="AlphaFoldDB" id="A0A654FC38"/>
<evidence type="ECO:0000313" key="3">
    <source>
        <dbReference type="Proteomes" id="UP000426265"/>
    </source>
</evidence>
<evidence type="ECO:0000313" key="2">
    <source>
        <dbReference type="EMBL" id="VYS59089.1"/>
    </source>
</evidence>
<dbReference type="EMBL" id="CACRSJ010000106">
    <property type="protein sequence ID" value="VYS59089.1"/>
    <property type="molecule type" value="Genomic_DNA"/>
</dbReference>